<organism evidence="2 3">
    <name type="scientific">Aquisphaera giovannonii</name>
    <dbReference type="NCBI Taxonomy" id="406548"/>
    <lineage>
        <taxon>Bacteria</taxon>
        <taxon>Pseudomonadati</taxon>
        <taxon>Planctomycetota</taxon>
        <taxon>Planctomycetia</taxon>
        <taxon>Isosphaerales</taxon>
        <taxon>Isosphaeraceae</taxon>
        <taxon>Aquisphaera</taxon>
    </lineage>
</organism>
<dbReference type="InterPro" id="IPR012902">
    <property type="entry name" value="N_methyl_site"/>
</dbReference>
<sequence>MSGTSRISGNSRGFTLIELLVVIAIIAVLIALLLPAVQSAREAGRRAQCTNNLKQIGLGMLNFESTYGHLPQGPYDGDPAAVTTSGAADKDNYPQNGACCNAATPNGWNQFFKILPYIEQQPVYNMANFSTPPIADGRDSSMDGEFAVSQVVIPSYNCPTRRPNYTYVTVSSGVATAHARADYAGCAGFLYGSAYGCGNGAFIPAPPNGSLPNYGPLSSNSYNKGNTPGGKGAIVWGGLGAVRRLADFTDGTSNSFLVGEKSLSPAVWGSAGGDNEMWQNSGWDEDCVRWHFPPVGDAQAPPYKGICNSPPAPNDKSTGTLWQRMFGGPHPGGVNMLMSDGSVHFIKSTVNPATFRMLSAIDDQGVLSADSY</sequence>
<dbReference type="EMBL" id="CP042997">
    <property type="protein sequence ID" value="QEH32033.1"/>
    <property type="molecule type" value="Genomic_DNA"/>
</dbReference>
<feature type="domain" description="DUF1559" evidence="1">
    <location>
        <begin position="38"/>
        <end position="352"/>
    </location>
</feature>
<dbReference type="AlphaFoldDB" id="A0A5B9VUG9"/>
<dbReference type="Proteomes" id="UP000324233">
    <property type="component" value="Chromosome"/>
</dbReference>
<dbReference type="KEGG" id="agv:OJF2_05020"/>
<dbReference type="SUPFAM" id="SSF54523">
    <property type="entry name" value="Pili subunits"/>
    <property type="match status" value="1"/>
</dbReference>
<protein>
    <submittedName>
        <fullName evidence="2">Putative major pilin subunit</fullName>
    </submittedName>
</protein>
<reference evidence="2 3" key="1">
    <citation type="submission" date="2019-08" db="EMBL/GenBank/DDBJ databases">
        <title>Deep-cultivation of Planctomycetes and their phenomic and genomic characterization uncovers novel biology.</title>
        <authorList>
            <person name="Wiegand S."/>
            <person name="Jogler M."/>
            <person name="Boedeker C."/>
            <person name="Pinto D."/>
            <person name="Vollmers J."/>
            <person name="Rivas-Marin E."/>
            <person name="Kohn T."/>
            <person name="Peeters S.H."/>
            <person name="Heuer A."/>
            <person name="Rast P."/>
            <person name="Oberbeckmann S."/>
            <person name="Bunk B."/>
            <person name="Jeske O."/>
            <person name="Meyerdierks A."/>
            <person name="Storesund J.E."/>
            <person name="Kallscheuer N."/>
            <person name="Luecker S."/>
            <person name="Lage O.M."/>
            <person name="Pohl T."/>
            <person name="Merkel B.J."/>
            <person name="Hornburger P."/>
            <person name="Mueller R.-W."/>
            <person name="Bruemmer F."/>
            <person name="Labrenz M."/>
            <person name="Spormann A.M."/>
            <person name="Op den Camp H."/>
            <person name="Overmann J."/>
            <person name="Amann R."/>
            <person name="Jetten M.S.M."/>
            <person name="Mascher T."/>
            <person name="Medema M.H."/>
            <person name="Devos D.P."/>
            <person name="Kaster A.-K."/>
            <person name="Ovreas L."/>
            <person name="Rohde M."/>
            <person name="Galperin M.Y."/>
            <person name="Jogler C."/>
        </authorList>
    </citation>
    <scope>NUCLEOTIDE SEQUENCE [LARGE SCALE GENOMIC DNA]</scope>
    <source>
        <strain evidence="2 3">OJF2</strain>
    </source>
</reference>
<gene>
    <name evidence="2" type="ORF">OJF2_05020</name>
</gene>
<dbReference type="PANTHER" id="PTHR30093">
    <property type="entry name" value="GENERAL SECRETION PATHWAY PROTEIN G"/>
    <property type="match status" value="1"/>
</dbReference>
<name>A0A5B9VUG9_9BACT</name>
<proteinExistence type="predicted"/>
<dbReference type="PANTHER" id="PTHR30093:SF2">
    <property type="entry name" value="TYPE II SECRETION SYSTEM PROTEIN H"/>
    <property type="match status" value="1"/>
</dbReference>
<dbReference type="NCBIfam" id="TIGR04294">
    <property type="entry name" value="pre_pil_HX9DG"/>
    <property type="match status" value="1"/>
</dbReference>
<dbReference type="Pfam" id="PF07963">
    <property type="entry name" value="N_methyl"/>
    <property type="match status" value="1"/>
</dbReference>
<dbReference type="NCBIfam" id="TIGR02532">
    <property type="entry name" value="IV_pilin_GFxxxE"/>
    <property type="match status" value="1"/>
</dbReference>
<evidence type="ECO:0000313" key="3">
    <source>
        <dbReference type="Proteomes" id="UP000324233"/>
    </source>
</evidence>
<evidence type="ECO:0000259" key="1">
    <source>
        <dbReference type="Pfam" id="PF07596"/>
    </source>
</evidence>
<dbReference type="PROSITE" id="PS00409">
    <property type="entry name" value="PROKAR_NTER_METHYL"/>
    <property type="match status" value="1"/>
</dbReference>
<dbReference type="Pfam" id="PF07596">
    <property type="entry name" value="SBP_bac_10"/>
    <property type="match status" value="1"/>
</dbReference>
<dbReference type="OrthoDB" id="255848at2"/>
<dbReference type="InterPro" id="IPR027558">
    <property type="entry name" value="Pre_pil_HX9DG_C"/>
</dbReference>
<dbReference type="Gene3D" id="3.30.700.10">
    <property type="entry name" value="Glycoprotein, Type 4 Pilin"/>
    <property type="match status" value="1"/>
</dbReference>
<dbReference type="RefSeq" id="WP_148590921.1">
    <property type="nucleotide sequence ID" value="NZ_CP042997.1"/>
</dbReference>
<accession>A0A5B9VUG9</accession>
<keyword evidence="3" id="KW-1185">Reference proteome</keyword>
<dbReference type="InterPro" id="IPR045584">
    <property type="entry name" value="Pilin-like"/>
</dbReference>
<dbReference type="InterPro" id="IPR011453">
    <property type="entry name" value="DUF1559"/>
</dbReference>
<evidence type="ECO:0000313" key="2">
    <source>
        <dbReference type="EMBL" id="QEH32033.1"/>
    </source>
</evidence>